<name>A0A8K0WWL4_9HYPO</name>
<dbReference type="EMBL" id="JAGPNK010000001">
    <property type="protein sequence ID" value="KAH7328305.1"/>
    <property type="molecule type" value="Genomic_DNA"/>
</dbReference>
<proteinExistence type="predicted"/>
<comment type="caution">
    <text evidence="1">The sequence shown here is derived from an EMBL/GenBank/DDBJ whole genome shotgun (WGS) entry which is preliminary data.</text>
</comment>
<protein>
    <submittedName>
        <fullName evidence="1">Uncharacterized protein</fullName>
    </submittedName>
</protein>
<evidence type="ECO:0000313" key="2">
    <source>
        <dbReference type="Proteomes" id="UP000813444"/>
    </source>
</evidence>
<accession>A0A8K0WWL4</accession>
<reference evidence="1" key="1">
    <citation type="journal article" date="2021" name="Nat. Commun.">
        <title>Genetic determinants of endophytism in the Arabidopsis root mycobiome.</title>
        <authorList>
            <person name="Mesny F."/>
            <person name="Miyauchi S."/>
            <person name="Thiergart T."/>
            <person name="Pickel B."/>
            <person name="Atanasova L."/>
            <person name="Karlsson M."/>
            <person name="Huettel B."/>
            <person name="Barry K.W."/>
            <person name="Haridas S."/>
            <person name="Chen C."/>
            <person name="Bauer D."/>
            <person name="Andreopoulos W."/>
            <person name="Pangilinan J."/>
            <person name="LaButti K."/>
            <person name="Riley R."/>
            <person name="Lipzen A."/>
            <person name="Clum A."/>
            <person name="Drula E."/>
            <person name="Henrissat B."/>
            <person name="Kohler A."/>
            <person name="Grigoriev I.V."/>
            <person name="Martin F.M."/>
            <person name="Hacquard S."/>
        </authorList>
    </citation>
    <scope>NUCLEOTIDE SEQUENCE</scope>
    <source>
        <strain evidence="1">MPI-CAGE-CH-0235</strain>
    </source>
</reference>
<keyword evidence="2" id="KW-1185">Reference proteome</keyword>
<gene>
    <name evidence="1" type="ORF">B0I35DRAFT_366737</name>
</gene>
<evidence type="ECO:0000313" key="1">
    <source>
        <dbReference type="EMBL" id="KAH7328305.1"/>
    </source>
</evidence>
<organism evidence="1 2">
    <name type="scientific">Stachybotrys elegans</name>
    <dbReference type="NCBI Taxonomy" id="80388"/>
    <lineage>
        <taxon>Eukaryota</taxon>
        <taxon>Fungi</taxon>
        <taxon>Dikarya</taxon>
        <taxon>Ascomycota</taxon>
        <taxon>Pezizomycotina</taxon>
        <taxon>Sordariomycetes</taxon>
        <taxon>Hypocreomycetidae</taxon>
        <taxon>Hypocreales</taxon>
        <taxon>Stachybotryaceae</taxon>
        <taxon>Stachybotrys</taxon>
    </lineage>
</organism>
<sequence length="127" mass="14227">MSFSHRHRRMSKPTRLASQQTFLPTFLFIYHSAHSVRERVVKAPVPNQPINQSPGLVLVLPYVPYPRPGSLLSRPRLPSCDSYIKDLSSLFLSPHSPSKSPLSHLTLCSASTIRTATLSHSNKDLCH</sequence>
<dbReference type="Proteomes" id="UP000813444">
    <property type="component" value="Unassembled WGS sequence"/>
</dbReference>
<dbReference type="AlphaFoldDB" id="A0A8K0WWL4"/>